<dbReference type="InterPro" id="IPR017946">
    <property type="entry name" value="PLC-like_Pdiesterase_TIM-brl"/>
</dbReference>
<dbReference type="RefSeq" id="WP_170243757.1">
    <property type="nucleotide sequence ID" value="NZ_BJYE01000070.1"/>
</dbReference>
<evidence type="ECO:0000313" key="2">
    <source>
        <dbReference type="EMBL" id="GEN58092.1"/>
    </source>
</evidence>
<name>A0A511X565_9BACI</name>
<sequence>MTLIYAHRGASKHAPENTYASFKLAQIKNADGIETDIQLTKDGVPVVIHDATLDRTTTKQGAIKEVTFAELTNLQNGQWFDPSFEKETLMSLDELLDWWQTTELYLNIELKSHSFHHKKIVKETMRRIDQIDDVSRLTISSFNLNYLEEVKAWNPIMVTGYLTKKRLSNRVLKRMQGVVDGIHLHYKAYTTVFYRCLQSHGFYLHLYTVNEAYLFNQYVSENVDGIITDDVDLMG</sequence>
<evidence type="ECO:0000259" key="1">
    <source>
        <dbReference type="PROSITE" id="PS51704"/>
    </source>
</evidence>
<reference evidence="2 3" key="1">
    <citation type="submission" date="2019-07" db="EMBL/GenBank/DDBJ databases">
        <title>Whole genome shotgun sequence of Halolactibacillus alkaliphilus NBRC 103919.</title>
        <authorList>
            <person name="Hosoyama A."/>
            <person name="Uohara A."/>
            <person name="Ohji S."/>
            <person name="Ichikawa N."/>
        </authorList>
    </citation>
    <scope>NUCLEOTIDE SEQUENCE [LARGE SCALE GENOMIC DNA]</scope>
    <source>
        <strain evidence="2 3">NBRC 103919</strain>
    </source>
</reference>
<keyword evidence="3" id="KW-1185">Reference proteome</keyword>
<dbReference type="Pfam" id="PF03009">
    <property type="entry name" value="GDPD"/>
    <property type="match status" value="1"/>
</dbReference>
<dbReference type="EMBL" id="BJYE01000070">
    <property type="protein sequence ID" value="GEN58092.1"/>
    <property type="molecule type" value="Genomic_DNA"/>
</dbReference>
<protein>
    <submittedName>
        <fullName evidence="2">Glycerophosphoryl diester phosphodiesterase</fullName>
    </submittedName>
</protein>
<dbReference type="GO" id="GO:0006629">
    <property type="term" value="P:lipid metabolic process"/>
    <property type="evidence" value="ECO:0007669"/>
    <property type="project" value="InterPro"/>
</dbReference>
<dbReference type="PANTHER" id="PTHR46211:SF1">
    <property type="entry name" value="GLYCEROPHOSPHODIESTER PHOSPHODIESTERASE, CYTOPLASMIC"/>
    <property type="match status" value="1"/>
</dbReference>
<dbReference type="Gene3D" id="3.20.20.190">
    <property type="entry name" value="Phosphatidylinositol (PI) phosphodiesterase"/>
    <property type="match status" value="1"/>
</dbReference>
<comment type="caution">
    <text evidence="2">The sequence shown here is derived from an EMBL/GenBank/DDBJ whole genome shotgun (WGS) entry which is preliminary data.</text>
</comment>
<feature type="domain" description="GP-PDE" evidence="1">
    <location>
        <begin position="2"/>
        <end position="235"/>
    </location>
</feature>
<gene>
    <name evidence="2" type="primary">glpQ</name>
    <name evidence="2" type="ORF">HAL01_25560</name>
</gene>
<proteinExistence type="predicted"/>
<dbReference type="InterPro" id="IPR030395">
    <property type="entry name" value="GP_PDE_dom"/>
</dbReference>
<dbReference type="STRING" id="442899.SAMN05720591_1603"/>
<accession>A0A511X565</accession>
<organism evidence="2 3">
    <name type="scientific">Halolactibacillus alkaliphilus</name>
    <dbReference type="NCBI Taxonomy" id="442899"/>
    <lineage>
        <taxon>Bacteria</taxon>
        <taxon>Bacillati</taxon>
        <taxon>Bacillota</taxon>
        <taxon>Bacilli</taxon>
        <taxon>Bacillales</taxon>
        <taxon>Bacillaceae</taxon>
        <taxon>Halolactibacillus</taxon>
    </lineage>
</organism>
<dbReference type="PANTHER" id="PTHR46211">
    <property type="entry name" value="GLYCEROPHOSPHORYL DIESTER PHOSPHODIESTERASE"/>
    <property type="match status" value="1"/>
</dbReference>
<evidence type="ECO:0000313" key="3">
    <source>
        <dbReference type="Proteomes" id="UP000321400"/>
    </source>
</evidence>
<dbReference type="SUPFAM" id="SSF51695">
    <property type="entry name" value="PLC-like phosphodiesterases"/>
    <property type="match status" value="1"/>
</dbReference>
<dbReference type="AlphaFoldDB" id="A0A511X565"/>
<dbReference type="PROSITE" id="PS51704">
    <property type="entry name" value="GP_PDE"/>
    <property type="match status" value="1"/>
</dbReference>
<dbReference type="Proteomes" id="UP000321400">
    <property type="component" value="Unassembled WGS sequence"/>
</dbReference>
<dbReference type="GO" id="GO:0008081">
    <property type="term" value="F:phosphoric diester hydrolase activity"/>
    <property type="evidence" value="ECO:0007669"/>
    <property type="project" value="InterPro"/>
</dbReference>